<dbReference type="GO" id="GO:0044718">
    <property type="term" value="P:siderophore transmembrane transport"/>
    <property type="evidence" value="ECO:0007669"/>
    <property type="project" value="TreeGrafter"/>
</dbReference>
<evidence type="ECO:0000256" key="8">
    <source>
        <dbReference type="PROSITE-ProRule" id="PRU01360"/>
    </source>
</evidence>
<proteinExistence type="inferred from homology"/>
<feature type="region of interest" description="Disordered" evidence="10">
    <location>
        <begin position="230"/>
        <end position="263"/>
    </location>
</feature>
<evidence type="ECO:0000256" key="10">
    <source>
        <dbReference type="SAM" id="MobiDB-lite"/>
    </source>
</evidence>
<dbReference type="InterPro" id="IPR000531">
    <property type="entry name" value="Beta-barrel_TonB"/>
</dbReference>
<dbReference type="GO" id="GO:0009279">
    <property type="term" value="C:cell outer membrane"/>
    <property type="evidence" value="ECO:0007669"/>
    <property type="project" value="UniProtKB-SubCell"/>
</dbReference>
<evidence type="ECO:0000256" key="9">
    <source>
        <dbReference type="RuleBase" id="RU003357"/>
    </source>
</evidence>
<feature type="compositionally biased region" description="Basic and acidic residues" evidence="10">
    <location>
        <begin position="232"/>
        <end position="251"/>
    </location>
</feature>
<dbReference type="PROSITE" id="PS52016">
    <property type="entry name" value="TONB_DEPENDENT_REC_3"/>
    <property type="match status" value="1"/>
</dbReference>
<evidence type="ECO:0000256" key="7">
    <source>
        <dbReference type="ARBA" id="ARBA00023237"/>
    </source>
</evidence>
<feature type="region of interest" description="Disordered" evidence="10">
    <location>
        <begin position="416"/>
        <end position="439"/>
    </location>
</feature>
<evidence type="ECO:0000256" key="5">
    <source>
        <dbReference type="ARBA" id="ARBA00023077"/>
    </source>
</evidence>
<gene>
    <name evidence="14" type="primary">p4</name>
</gene>
<keyword evidence="11" id="KW-0732">Signal</keyword>
<organism evidence="14">
    <name type="scientific">Sphingomonas sp. A1</name>
    <dbReference type="NCBI Taxonomy" id="90322"/>
    <lineage>
        <taxon>Bacteria</taxon>
        <taxon>Pseudomonadati</taxon>
        <taxon>Pseudomonadota</taxon>
        <taxon>Alphaproteobacteria</taxon>
        <taxon>Sphingomonadales</taxon>
        <taxon>Sphingomonadaceae</taxon>
        <taxon>Sphingomonas</taxon>
    </lineage>
</organism>
<evidence type="ECO:0000256" key="3">
    <source>
        <dbReference type="ARBA" id="ARBA00022452"/>
    </source>
</evidence>
<dbReference type="EMBL" id="AB211542">
    <property type="protein sequence ID" value="BAE87075.1"/>
    <property type="molecule type" value="Genomic_DNA"/>
</dbReference>
<feature type="signal peptide" evidence="11">
    <location>
        <begin position="1"/>
        <end position="38"/>
    </location>
</feature>
<dbReference type="AlphaFoldDB" id="Q25C87"/>
<evidence type="ECO:0000259" key="13">
    <source>
        <dbReference type="Pfam" id="PF07715"/>
    </source>
</evidence>
<dbReference type="GO" id="GO:0015344">
    <property type="term" value="F:siderophore uptake transmembrane transporter activity"/>
    <property type="evidence" value="ECO:0007669"/>
    <property type="project" value="TreeGrafter"/>
</dbReference>
<dbReference type="Gene3D" id="2.170.130.10">
    <property type="entry name" value="TonB-dependent receptor, plug domain"/>
    <property type="match status" value="1"/>
</dbReference>
<comment type="subcellular location">
    <subcellularLocation>
        <location evidence="1 8">Cell outer membrane</location>
        <topology evidence="1 8">Multi-pass membrane protein</topology>
    </subcellularLocation>
</comment>
<evidence type="ECO:0000256" key="2">
    <source>
        <dbReference type="ARBA" id="ARBA00022448"/>
    </source>
</evidence>
<dbReference type="Gene3D" id="2.40.170.20">
    <property type="entry name" value="TonB-dependent receptor, beta-barrel domain"/>
    <property type="match status" value="1"/>
</dbReference>
<evidence type="ECO:0000256" key="1">
    <source>
        <dbReference type="ARBA" id="ARBA00004571"/>
    </source>
</evidence>
<dbReference type="InterPro" id="IPR036942">
    <property type="entry name" value="Beta-barrel_TonB_sf"/>
</dbReference>
<feature type="chain" id="PRO_5004203656" evidence="11">
    <location>
        <begin position="39"/>
        <end position="716"/>
    </location>
</feature>
<evidence type="ECO:0000256" key="6">
    <source>
        <dbReference type="ARBA" id="ARBA00023136"/>
    </source>
</evidence>
<dbReference type="SUPFAM" id="SSF56935">
    <property type="entry name" value="Porins"/>
    <property type="match status" value="1"/>
</dbReference>
<comment type="similarity">
    <text evidence="8 9">Belongs to the TonB-dependent receptor family.</text>
</comment>
<keyword evidence="3 8" id="KW-1134">Transmembrane beta strand</keyword>
<dbReference type="Pfam" id="PF00593">
    <property type="entry name" value="TonB_dep_Rec_b-barrel"/>
    <property type="match status" value="1"/>
</dbReference>
<dbReference type="Pfam" id="PF07715">
    <property type="entry name" value="Plug"/>
    <property type="match status" value="1"/>
</dbReference>
<keyword evidence="7 8" id="KW-0998">Cell outer membrane</keyword>
<keyword evidence="4 8" id="KW-0812">Transmembrane</keyword>
<sequence>MTGEIHMNRIDRCRAARPVTLHRLVLALAGAFPLATIAQQNNDNTAVLPPIVVTANPLGSDLLDLVSPTSVLAGKELFRRRASTLGETLNGLPGVASSDFGPNASRPVIRGLDENRIRLLQNGVGTLDVSALSPDHAVPVDPLVVDRIEVVRGAAALMYGGSAVGGVVNSIDNRVPTAAIEGFTGRAEARLGGAANERSGAVVLEGGDGRLALHVDGYRRITDDLSIPGYARSDRLREQSPQEDEPRDKLPNSDSTSNGGAVGASVTLDHGYAGLSYSGFNTDYGTVAEEDVRIRMKSNRWDLASEFSDLGSVISKVRVRAAYTDYQHREIEGGEVGTIFNNKGWEASVEATHGAIGPLTGVIGLQLARNDFNALGEEALLPDIRTRSQAGYVYEEMPAGKLKLTFGGRIENVDIDSAGGGPDDVNAPGTPRFGDPQRRSFTPASGAFGGLYDLGGGFSASANLSHTERAPTYNELFSNGPHVATGQYEVGDPNLSRERSNGIDAQLRWKQDKHSASISAYYTRFANYIALYNTGSTRGSDGELNPVDADGDGIADASGAEILPEAQQRGVRARFAGLEAQGMYRAYEGRNGVIDLRAMADYIRASNVDTGEPLPRISPMHLGVGADYGFGRWGASVDVKYGAAQRRVAANELPTDDYTVVNAVFSYALPVHGATLSAFLKLNNLFDAEVREHSSVLKDIAPQGGRSAMLGMQGTF</sequence>
<protein>
    <submittedName>
        <fullName evidence="14">TonB-dependent transporter</fullName>
    </submittedName>
</protein>
<keyword evidence="6 8" id="KW-0472">Membrane</keyword>
<feature type="domain" description="TonB-dependent receptor plug" evidence="13">
    <location>
        <begin position="63"/>
        <end position="167"/>
    </location>
</feature>
<keyword evidence="2 8" id="KW-0813">Transport</keyword>
<keyword evidence="5 9" id="KW-0798">TonB box</keyword>
<feature type="domain" description="TonB-dependent receptor-like beta-barrel" evidence="12">
    <location>
        <begin position="258"/>
        <end position="685"/>
    </location>
</feature>
<evidence type="ECO:0000259" key="12">
    <source>
        <dbReference type="Pfam" id="PF00593"/>
    </source>
</evidence>
<dbReference type="PANTHER" id="PTHR30069">
    <property type="entry name" value="TONB-DEPENDENT OUTER MEMBRANE RECEPTOR"/>
    <property type="match status" value="1"/>
</dbReference>
<accession>Q25C87</accession>
<name>Q25C87_9SPHN</name>
<evidence type="ECO:0000256" key="4">
    <source>
        <dbReference type="ARBA" id="ARBA00022692"/>
    </source>
</evidence>
<evidence type="ECO:0000313" key="14">
    <source>
        <dbReference type="EMBL" id="BAE87075.1"/>
    </source>
</evidence>
<evidence type="ECO:0000256" key="11">
    <source>
        <dbReference type="SAM" id="SignalP"/>
    </source>
</evidence>
<dbReference type="PANTHER" id="PTHR30069:SF40">
    <property type="entry name" value="TONB-DEPENDENT RECEPTOR NMB0964-RELATED"/>
    <property type="match status" value="1"/>
</dbReference>
<dbReference type="InterPro" id="IPR037066">
    <property type="entry name" value="Plug_dom_sf"/>
</dbReference>
<dbReference type="InterPro" id="IPR039426">
    <property type="entry name" value="TonB-dep_rcpt-like"/>
</dbReference>
<reference evidence="14" key="1">
    <citation type="journal article" date="2005" name="Biochemistry">
        <title>Proteomics-based identification of outer-membrane proteins responsible for import of macromolecules in Sphingomonas sp. A1: alginate-binding flagellin on the cell surface.</title>
        <authorList>
            <person name="Hashimoto W."/>
            <person name="He J."/>
            <person name="Wada Y."/>
            <person name="Nankai H."/>
            <person name="Mikami B."/>
            <person name="Murata K."/>
        </authorList>
    </citation>
    <scope>NUCLEOTIDE SEQUENCE</scope>
    <source>
        <strain evidence="14">A1</strain>
    </source>
</reference>
<dbReference type="InterPro" id="IPR012910">
    <property type="entry name" value="Plug_dom"/>
</dbReference>